<feature type="transmembrane region" description="Helical" evidence="7">
    <location>
        <begin position="413"/>
        <end position="436"/>
    </location>
</feature>
<feature type="transmembrane region" description="Helical" evidence="7">
    <location>
        <begin position="136"/>
        <end position="154"/>
    </location>
</feature>
<dbReference type="NCBIfam" id="TIGR01972">
    <property type="entry name" value="NDH_I_M"/>
    <property type="match status" value="1"/>
</dbReference>
<dbReference type="GO" id="GO:0016020">
    <property type="term" value="C:membrane"/>
    <property type="evidence" value="ECO:0007669"/>
    <property type="project" value="UniProtKB-SubCell"/>
</dbReference>
<dbReference type="GO" id="GO:0048039">
    <property type="term" value="F:ubiquinone binding"/>
    <property type="evidence" value="ECO:0007669"/>
    <property type="project" value="TreeGrafter"/>
</dbReference>
<feature type="domain" description="NADH:quinone oxidoreductase/Mrp antiporter transmembrane" evidence="8">
    <location>
        <begin position="131"/>
        <end position="424"/>
    </location>
</feature>
<feature type="transmembrane region" description="Helical" evidence="7">
    <location>
        <begin position="457"/>
        <end position="476"/>
    </location>
</feature>
<comment type="similarity">
    <text evidence="2">Belongs to the complex I subunit 4 family.</text>
</comment>
<evidence type="ECO:0000256" key="2">
    <source>
        <dbReference type="ARBA" id="ARBA00009025"/>
    </source>
</evidence>
<comment type="subcellular location">
    <subcellularLocation>
        <location evidence="1">Endomembrane system</location>
        <topology evidence="1">Multi-pass membrane protein</topology>
    </subcellularLocation>
    <subcellularLocation>
        <location evidence="6">Membrane</location>
        <topology evidence="6">Multi-pass membrane protein</topology>
    </subcellularLocation>
</comment>
<feature type="transmembrane region" description="Helical" evidence="7">
    <location>
        <begin position="82"/>
        <end position="100"/>
    </location>
</feature>
<dbReference type="GO" id="GO:0042773">
    <property type="term" value="P:ATP synthesis coupled electron transport"/>
    <property type="evidence" value="ECO:0007669"/>
    <property type="project" value="InterPro"/>
</dbReference>
<evidence type="ECO:0000259" key="8">
    <source>
        <dbReference type="Pfam" id="PF00361"/>
    </source>
</evidence>
<evidence type="ECO:0000256" key="3">
    <source>
        <dbReference type="ARBA" id="ARBA00022692"/>
    </source>
</evidence>
<feature type="transmembrane region" description="Helical" evidence="7">
    <location>
        <begin position="380"/>
        <end position="401"/>
    </location>
</feature>
<dbReference type="RefSeq" id="WP_167358488.1">
    <property type="nucleotide sequence ID" value="NZ_FNWQ01000010.1"/>
</dbReference>
<evidence type="ECO:0000313" key="10">
    <source>
        <dbReference type="Proteomes" id="UP000198561"/>
    </source>
</evidence>
<feature type="transmembrane region" description="Helical" evidence="7">
    <location>
        <begin position="112"/>
        <end position="130"/>
    </location>
</feature>
<evidence type="ECO:0000256" key="6">
    <source>
        <dbReference type="RuleBase" id="RU000320"/>
    </source>
</evidence>
<feature type="transmembrane region" description="Helical" evidence="7">
    <location>
        <begin position="301"/>
        <end position="325"/>
    </location>
</feature>
<keyword evidence="5 7" id="KW-0472">Membrane</keyword>
<reference evidence="9 10" key="1">
    <citation type="submission" date="2016-10" db="EMBL/GenBank/DDBJ databases">
        <authorList>
            <person name="de Groot N.N."/>
        </authorList>
    </citation>
    <scope>NUCLEOTIDE SEQUENCE [LARGE SCALE GENOMIC DNA]</scope>
    <source>
        <strain evidence="9 10">DSM 23031</strain>
    </source>
</reference>
<dbReference type="GO" id="GO:0015990">
    <property type="term" value="P:electron transport coupled proton transport"/>
    <property type="evidence" value="ECO:0007669"/>
    <property type="project" value="TreeGrafter"/>
</dbReference>
<gene>
    <name evidence="9" type="ORF">SAMN05421593_0061</name>
</gene>
<name>A0A1H6IQ62_CHRCI</name>
<dbReference type="PANTHER" id="PTHR43507:SF1">
    <property type="entry name" value="NADH-UBIQUINONE OXIDOREDUCTASE CHAIN 4"/>
    <property type="match status" value="1"/>
</dbReference>
<dbReference type="InterPro" id="IPR010227">
    <property type="entry name" value="NADH_Q_OxRdtase_chainM/4"/>
</dbReference>
<keyword evidence="3 6" id="KW-0812">Transmembrane</keyword>
<organism evidence="9 10">
    <name type="scientific">Chryseobacterium culicis</name>
    <dbReference type="NCBI Taxonomy" id="680127"/>
    <lineage>
        <taxon>Bacteria</taxon>
        <taxon>Pseudomonadati</taxon>
        <taxon>Bacteroidota</taxon>
        <taxon>Flavobacteriia</taxon>
        <taxon>Flavobacteriales</taxon>
        <taxon>Weeksellaceae</taxon>
        <taxon>Chryseobacterium group</taxon>
        <taxon>Chryseobacterium</taxon>
    </lineage>
</organism>
<evidence type="ECO:0000256" key="5">
    <source>
        <dbReference type="ARBA" id="ARBA00023136"/>
    </source>
</evidence>
<feature type="transmembrane region" description="Helical" evidence="7">
    <location>
        <begin position="337"/>
        <end position="359"/>
    </location>
</feature>
<feature type="transmembrane region" description="Helical" evidence="7">
    <location>
        <begin position="274"/>
        <end position="294"/>
    </location>
</feature>
<feature type="transmembrane region" description="Helical" evidence="7">
    <location>
        <begin position="166"/>
        <end position="188"/>
    </location>
</feature>
<evidence type="ECO:0000256" key="7">
    <source>
        <dbReference type="SAM" id="Phobius"/>
    </source>
</evidence>
<dbReference type="STRING" id="680127.SAMN05421593_0061"/>
<dbReference type="GO" id="GO:0008137">
    <property type="term" value="F:NADH dehydrogenase (ubiquinone) activity"/>
    <property type="evidence" value="ECO:0007669"/>
    <property type="project" value="InterPro"/>
</dbReference>
<proteinExistence type="inferred from homology"/>
<dbReference type="Proteomes" id="UP000198561">
    <property type="component" value="Unassembled WGS sequence"/>
</dbReference>
<sequence length="497" mass="54884">MSCLLLTLLLLPLVGSGLVFAWKNSSSKYLALGIALVQMLLTFYMLSDFNFGPTVDSKLQYEITYPWSQFIKSSLHFGVDGMSMLLLILTNILAPIIILSSFNENVNYRNTFYGLILLMQFGLVGVFTSLDGLLFYIFWEVTLIPIWFIAGLWGQENKRFEFTTKFFVYTFVGSLFMLAGLIYVYNHSASFALTDLYNAQLNEVQQTVVFWFIFFAFAVKLPVFPFHTWQPDTYTYSPTQGSMLLSGIMLKMAVYGVMRYLLPITPLPIAGISGQIVIILAIVGIVHGALIAIIQTDMKRIIAYSSFSHVGLMVAGTFASAVVTLRGTFNVEGAEGALVQTFAHGINVVGLFYCCDILYKRFKSRDIRQMGGLAKVAPKFAVLFLIIILGSMGVPLTNGFIGEFILLKSVYDFNGTAAVIAGLTVILCAVYLLRFYGKAMFGEGDAAVLSTAKDLSGVEFSVLASLAVFVILLGIFPQPVIDMVSSSVKFIYQSMVS</sequence>
<keyword evidence="4 7" id="KW-1133">Transmembrane helix</keyword>
<protein>
    <submittedName>
        <fullName evidence="9">NADH dehydrogenase subunit M</fullName>
    </submittedName>
</protein>
<dbReference type="EMBL" id="FNWQ01000010">
    <property type="protein sequence ID" value="SEH48736.1"/>
    <property type="molecule type" value="Genomic_DNA"/>
</dbReference>
<dbReference type="PANTHER" id="PTHR43507">
    <property type="entry name" value="NADH-UBIQUINONE OXIDOREDUCTASE CHAIN 4"/>
    <property type="match status" value="1"/>
</dbReference>
<dbReference type="GO" id="GO:0003954">
    <property type="term" value="F:NADH dehydrogenase activity"/>
    <property type="evidence" value="ECO:0007669"/>
    <property type="project" value="TreeGrafter"/>
</dbReference>
<dbReference type="AlphaFoldDB" id="A0A1H6IQ62"/>
<feature type="transmembrane region" description="Helical" evidence="7">
    <location>
        <begin position="241"/>
        <end position="262"/>
    </location>
</feature>
<evidence type="ECO:0000256" key="1">
    <source>
        <dbReference type="ARBA" id="ARBA00004127"/>
    </source>
</evidence>
<dbReference type="InterPro" id="IPR001750">
    <property type="entry name" value="ND/Mrp_TM"/>
</dbReference>
<evidence type="ECO:0000313" key="9">
    <source>
        <dbReference type="EMBL" id="SEH48736.1"/>
    </source>
</evidence>
<dbReference type="GO" id="GO:0012505">
    <property type="term" value="C:endomembrane system"/>
    <property type="evidence" value="ECO:0007669"/>
    <property type="project" value="UniProtKB-SubCell"/>
</dbReference>
<dbReference type="PRINTS" id="PR01437">
    <property type="entry name" value="NUOXDRDTASE4"/>
</dbReference>
<accession>A0A1H6IQ62</accession>
<feature type="transmembrane region" description="Helical" evidence="7">
    <location>
        <begin position="208"/>
        <end position="229"/>
    </location>
</feature>
<dbReference type="InterPro" id="IPR003918">
    <property type="entry name" value="NADH_UbQ_OxRdtase"/>
</dbReference>
<evidence type="ECO:0000256" key="4">
    <source>
        <dbReference type="ARBA" id="ARBA00022989"/>
    </source>
</evidence>
<dbReference type="Pfam" id="PF00361">
    <property type="entry name" value="Proton_antipo_M"/>
    <property type="match status" value="1"/>
</dbReference>